<name>A0AAE3KW74_9EURY</name>
<dbReference type="EMBL" id="JTEO01000002">
    <property type="protein sequence ID" value="MCQ6962091.1"/>
    <property type="molecule type" value="Genomic_DNA"/>
</dbReference>
<dbReference type="AlphaFoldDB" id="A0AAE3KW74"/>
<comment type="caution">
    <text evidence="2">The sequence shown here is derived from an EMBL/GenBank/DDBJ whole genome shotgun (WGS) entry which is preliminary data.</text>
</comment>
<dbReference type="Pfam" id="PF22743">
    <property type="entry name" value="PspAA"/>
    <property type="match status" value="1"/>
</dbReference>
<gene>
    <name evidence="2" type="ORF">PV02_02750</name>
</gene>
<dbReference type="RefSeq" id="WP_256621845.1">
    <property type="nucleotide sequence ID" value="NZ_JTEO01000002.1"/>
</dbReference>
<protein>
    <recommendedName>
        <fullName evidence="1">PspA-associated domain-containing protein</fullName>
    </recommendedName>
</protein>
<dbReference type="Proteomes" id="UP001206983">
    <property type="component" value="Unassembled WGS sequence"/>
</dbReference>
<organism evidence="2 3">
    <name type="scientific">Methanolobus chelungpuianus</name>
    <dbReference type="NCBI Taxonomy" id="502115"/>
    <lineage>
        <taxon>Archaea</taxon>
        <taxon>Methanobacteriati</taxon>
        <taxon>Methanobacteriota</taxon>
        <taxon>Stenosarchaea group</taxon>
        <taxon>Methanomicrobia</taxon>
        <taxon>Methanosarcinales</taxon>
        <taxon>Methanosarcinaceae</taxon>
        <taxon>Methanolobus</taxon>
    </lineage>
</organism>
<evidence type="ECO:0000313" key="3">
    <source>
        <dbReference type="Proteomes" id="UP001206983"/>
    </source>
</evidence>
<sequence>MIIRISEEGQYEVPSGLFDELNIIDNRIVQLVAEGKEEEYRTELSKLLDCIRSKGKKLDDSDLKESDVIVPPADLSLKEARQIFAGDGLLEG</sequence>
<feature type="domain" description="PspA-associated" evidence="1">
    <location>
        <begin position="1"/>
        <end position="92"/>
    </location>
</feature>
<accession>A0AAE3KW74</accession>
<keyword evidence="3" id="KW-1185">Reference proteome</keyword>
<dbReference type="InterPro" id="IPR054437">
    <property type="entry name" value="PspA-assoc_dom"/>
</dbReference>
<evidence type="ECO:0000313" key="2">
    <source>
        <dbReference type="EMBL" id="MCQ6962091.1"/>
    </source>
</evidence>
<reference evidence="2 3" key="1">
    <citation type="journal article" date="2011" name="Appl. Environ. Microbiol.">
        <title>Methanogenic archaea isolated from Taiwan's Chelungpu fault.</title>
        <authorList>
            <person name="Wu S.Y."/>
            <person name="Lai M.C."/>
        </authorList>
    </citation>
    <scope>NUCLEOTIDE SEQUENCE [LARGE SCALE GENOMIC DNA]</scope>
    <source>
        <strain evidence="2 3">St545Mb</strain>
    </source>
</reference>
<proteinExistence type="predicted"/>
<evidence type="ECO:0000259" key="1">
    <source>
        <dbReference type="Pfam" id="PF22743"/>
    </source>
</evidence>